<dbReference type="SUPFAM" id="SSF52777">
    <property type="entry name" value="CoA-dependent acyltransferases"/>
    <property type="match status" value="6"/>
</dbReference>
<dbReference type="InterPro" id="IPR006162">
    <property type="entry name" value="Ppantetheine_attach_site"/>
</dbReference>
<dbReference type="InterPro" id="IPR020806">
    <property type="entry name" value="PKS_PP-bd"/>
</dbReference>
<feature type="region of interest" description="Disordered" evidence="5">
    <location>
        <begin position="1"/>
        <end position="22"/>
    </location>
</feature>
<dbReference type="Pfam" id="PF00501">
    <property type="entry name" value="AMP-binding"/>
    <property type="match status" value="2"/>
</dbReference>
<dbReference type="Pfam" id="PF13193">
    <property type="entry name" value="AMP-binding_C"/>
    <property type="match status" value="2"/>
</dbReference>
<dbReference type="FunFam" id="3.30.300.30:FF:000010">
    <property type="entry name" value="Enterobactin synthetase component F"/>
    <property type="match status" value="2"/>
</dbReference>
<dbReference type="Proteomes" id="UP000214720">
    <property type="component" value="Unassembled WGS sequence"/>
</dbReference>
<proteinExistence type="inferred from homology"/>
<dbReference type="SUPFAM" id="SSF47336">
    <property type="entry name" value="ACP-like"/>
    <property type="match status" value="2"/>
</dbReference>
<dbReference type="EMBL" id="MTHB01000110">
    <property type="protein sequence ID" value="OXC77186.1"/>
    <property type="molecule type" value="Genomic_DNA"/>
</dbReference>
<dbReference type="InterPro" id="IPR045851">
    <property type="entry name" value="AMP-bd_C_sf"/>
</dbReference>
<comment type="caution">
    <text evidence="7">The sequence shown here is derived from an EMBL/GenBank/DDBJ whole genome shotgun (WGS) entry which is preliminary data.</text>
</comment>
<dbReference type="InterPro" id="IPR001242">
    <property type="entry name" value="Condensation_dom"/>
</dbReference>
<dbReference type="InterPro" id="IPR010071">
    <property type="entry name" value="AA_adenyl_dom"/>
</dbReference>
<evidence type="ECO:0000313" key="8">
    <source>
        <dbReference type="Proteomes" id="UP000214720"/>
    </source>
</evidence>
<dbReference type="Pfam" id="PF00550">
    <property type="entry name" value="PP-binding"/>
    <property type="match status" value="2"/>
</dbReference>
<dbReference type="Gene3D" id="3.30.559.10">
    <property type="entry name" value="Chloramphenicol acetyltransferase-like domain"/>
    <property type="match status" value="3"/>
</dbReference>
<dbReference type="InterPro" id="IPR023213">
    <property type="entry name" value="CAT-like_dom_sf"/>
</dbReference>
<dbReference type="InterPro" id="IPR020845">
    <property type="entry name" value="AMP-binding_CS"/>
</dbReference>
<dbReference type="InterPro" id="IPR009081">
    <property type="entry name" value="PP-bd_ACP"/>
</dbReference>
<feature type="domain" description="Carrier" evidence="6">
    <location>
        <begin position="2492"/>
        <end position="2570"/>
    </location>
</feature>
<comment type="cofactor">
    <cofactor evidence="1">
        <name>pantetheine 4'-phosphate</name>
        <dbReference type="ChEBI" id="CHEBI:47942"/>
    </cofactor>
</comment>
<dbReference type="PANTHER" id="PTHR45398:SF1">
    <property type="entry name" value="ENZYME, PUTATIVE (JCVI)-RELATED"/>
    <property type="match status" value="1"/>
</dbReference>
<dbReference type="NCBIfam" id="TIGR01733">
    <property type="entry name" value="AA-adenyl-dom"/>
    <property type="match status" value="2"/>
</dbReference>
<keyword evidence="4" id="KW-0597">Phosphoprotein</keyword>
<dbReference type="SUPFAM" id="SSF56801">
    <property type="entry name" value="Acetyl-CoA synthetase-like"/>
    <property type="match status" value="2"/>
</dbReference>
<dbReference type="InterPro" id="IPR036736">
    <property type="entry name" value="ACP-like_sf"/>
</dbReference>
<dbReference type="FunFam" id="1.10.1200.10:FF:000005">
    <property type="entry name" value="Nonribosomal peptide synthetase 1"/>
    <property type="match status" value="2"/>
</dbReference>
<sequence>MRFFSTRDLTTPGEQAGPQPLSPAQEGLWFMQRLAPLSTAYHLARVFHLRGLADISALEQALNVVRTRQAVLRTRFTERDGKPFQIVDAPADVSLPLTDLSSLQADARDKALSEALAHEARQPFELTTQGAIRLRVFVMSAQWNVLSVVAHHLVSDGTSTAIFARELAHAYGRIVRDEAASELPDLTWQYADFAAWQRDMLAGEKARADVAWWTEYIGSPNAGFELPVDFTRAPAQERLARTHTFTLTEATADALRSRCKAERCTLFGVLMAAWQLVLSRHSGSDDFCIGVPTSGRTREESEDLIGLFVDTQVYRARVQPSMSGRSLLQAVRNDTRAALDHGNVTLATLVDALGVKREADRHPLFQTLFNVQAAAASGKLQLAGLEVDIVDTESQAAKFDLSMDIRVSANVIACTARYDGALYRPETIARLGRHYEAMLSGLCRDPDRPVAEIAFIDEEELSRLLAWCTQSAAFGEAEPVHRLFERHAIKTPHAPALLFVDEVLTYRDLDQRANQLANRLVKLGVGPEVKVGIGLERSVEMVVGLLAILKAGGAYVPLDPDYPPERLACMISDSGLGLLLTQRAVRERLNQHLPPDDACTVLELDVLDTSGESQLRPDVQIHSENLAYVIYTSGSTGRPKGAANRHGALFNRLAWMQAAYRLDATDTVLQKTPFSFDVSVWEFFWPLMFGARLAVAGPGDHRDPARLVELIDRFKVTTLHFVPPMLQAFIASLDGDGAVCVSLRQIICSGEALPATLQDRALQRLSQVQLHNLYGPTEAAIDVTHWTCQAGDPVVPIGRPIANVSTHVLDQSMNRLPVGVAGELYLGGAGLARGYLNRPGLTAERFVPDPCVDGERLYRTGDLARWREDGALDYLGRLDHQVKIRGFRIEPGEIEAVLQTLPGVDEAVVVAQDGPGGKRLVAYVTARAGHVLRRDLLAANLHDVVPEYMVPPAWVELERLPLSPNGKVDRRALPAPAQTERVWEAPQGDIEAAMARIWQEVLGVERVGRDDNFFELGGDSILSLLIVERVRLAGWKVTPRQLFERQTVVQLAAVAEPVVATAVGTNAAIQDTTKAFLPMQTWFLDLPMKQRHHWNQAVLLASREPLDTALLERALHALVQHHDALRLRLAQDASGRWTLASEQPSADLLWVREAATPADIVTSCDQAQRSLDLGHGPLLRALAINLADGSWRLLLVIHHLAVDGVSWRILLADLQTAYERLQAGDAVTLPPKTTSCDQWATRLARHATSAALRAQLDYWLDMARTPAGLPCDFPTGANIVAHQQHATLRLDRAWTQRLLQEAPAAYRTHVNDLLLTALGRALCNWTGGERIRIDLEGHGREDLFDDVDLSRTVGWFTSLYPLSLEPQGDVGTALGRVKEALRRVPDRGLGFGVLKYLGDDADRHALGSIEPSRVVFNYLGQFDQSFDATSAWQPAPEAAGRSQDEGAPLPHDLSVSGKVLDGALTLSVGYSGERYRASTVEGLIDVIRAELESVIEHCTSGNTGVTPSDFELISLTQQELDRLPLTMNNVADIYPLSPMQSGMLFHTLYAPGSSVYLNQLRADIDGLDVARFSAAWTAVTARHDILRTGFVPQGEGWLQWVARSVELPLKHHDLRGRHDLAAALDDLASADLKQGFDVTRAPLQRLALVRVDTHRYHFIWTHHHVLMDGWSVAQLLGEVLRHYSGQSVPAHGGRYRDYIGWLQKHDAHASAVHWREQVKRIEEPTRLATAVASRYERTGSGSGTDGGYGQHTFELDAPSTARLVAFARQERVTVNTLVQAAWALLLHRYTNQPTVTFGATLAGRPAGLAGASQLLGLFINTLPVIAQPHAGKRLGGWLRELQLLGMTAQEHAHTPLYEIQRWAGATPQGLFDTVVVFENYPVDTALKDASPGGLTIDNVRACDETSYPLTLGVMLADTLKLDCRFAHEAFSDRDIAGIAQQTGRLLDAFAGAADRLLADFDLLDGAQRHALLTLGNADTLAASTDNAQPVHKLIEAREQQQHDALALVAGDLRLSYGELNSRANRLAHRLMREGVGPEVRVGFAVARSVDMIVGLLAVLKAGGAYVPLDPAYPVERLAHMVADSAITLLITQSHLHGRLPSETGLTRLDLDTLDVSAEPASNPSVKLAGGNLAYVIYTSGSTGKPKGVAVAHRALSMHCMAIASRYGITPEDRQLHFASISFDAAAEQWLAPLLSGAAIVLRDDTVWPAQRLAAEIEAQNISILDLPPAYINAFAQEIEPETVSVRTCIVGGEGWSRSGFETVKKHLKPERIFNAYGPSETVITSTVWSADGASEFHSAYAPIGVPVGERTAYVLDAALCLVPQGMAGELYMGGAGLARGYLSRAALTAEWFVPDPLDKTNRGGRLYRTGDLARWNSSGQLEFLGRIDHQVKLRGFRIELGEIETALLALPGVRAAVAILHDNTRLVAYVSAQTDTVIDGPALKAALHDVLPDYMVPALIVVLDTLPLTPNGKVDRHALPSPELLVARHYEPPQGEVEAVIAGIWSDVLGIEQIERVGRRDNFFELGGDSIFSLQVQRRISRQLSVEVELAALFAAPTLEAFAAVVSTARARAAAAGQGQDRLTDDMQSILSDLMQ</sequence>
<dbReference type="InterPro" id="IPR000873">
    <property type="entry name" value="AMP-dep_synth/lig_dom"/>
</dbReference>
<dbReference type="Pfam" id="PF00668">
    <property type="entry name" value="Condensation"/>
    <property type="match status" value="3"/>
</dbReference>
<dbReference type="Gene3D" id="3.40.50.980">
    <property type="match status" value="4"/>
</dbReference>
<dbReference type="CDD" id="cd19543">
    <property type="entry name" value="DCL_NRPS"/>
    <property type="match status" value="1"/>
</dbReference>
<dbReference type="GO" id="GO:0044550">
    <property type="term" value="P:secondary metabolite biosynthetic process"/>
    <property type="evidence" value="ECO:0007669"/>
    <property type="project" value="UniProtKB-ARBA"/>
</dbReference>
<evidence type="ECO:0000256" key="3">
    <source>
        <dbReference type="ARBA" id="ARBA00022450"/>
    </source>
</evidence>
<dbReference type="GO" id="GO:0043041">
    <property type="term" value="P:amino acid activation for nonribosomal peptide biosynthetic process"/>
    <property type="evidence" value="ECO:0007669"/>
    <property type="project" value="UniProtKB-ARBA"/>
</dbReference>
<dbReference type="NCBIfam" id="NF003417">
    <property type="entry name" value="PRK04813.1"/>
    <property type="match status" value="2"/>
</dbReference>
<dbReference type="FunFam" id="3.40.50.12780:FF:000012">
    <property type="entry name" value="Non-ribosomal peptide synthetase"/>
    <property type="match status" value="2"/>
</dbReference>
<dbReference type="NCBIfam" id="TIGR01720">
    <property type="entry name" value="NRPS-para261"/>
    <property type="match status" value="1"/>
</dbReference>
<evidence type="ECO:0000256" key="4">
    <source>
        <dbReference type="ARBA" id="ARBA00022553"/>
    </source>
</evidence>
<accession>A0A226X153</accession>
<gene>
    <name evidence="7" type="ORF">BSU04_19415</name>
</gene>
<keyword evidence="3" id="KW-0596">Phosphopantetheine</keyword>
<protein>
    <submittedName>
        <fullName evidence="7">Non-ribosomal peptide synthetase module</fullName>
    </submittedName>
</protein>
<dbReference type="Gene3D" id="2.30.38.10">
    <property type="entry name" value="Luciferase, Domain 3"/>
    <property type="match status" value="2"/>
</dbReference>
<dbReference type="GO" id="GO:0003824">
    <property type="term" value="F:catalytic activity"/>
    <property type="evidence" value="ECO:0007669"/>
    <property type="project" value="InterPro"/>
</dbReference>
<comment type="similarity">
    <text evidence="2">Belongs to the ATP-dependent AMP-binding enzyme family.</text>
</comment>
<dbReference type="FunFam" id="3.40.50.980:FF:000002">
    <property type="entry name" value="Enterobactin synthetase component F"/>
    <property type="match status" value="1"/>
</dbReference>
<feature type="domain" description="Carrier" evidence="6">
    <location>
        <begin position="985"/>
        <end position="1059"/>
    </location>
</feature>
<dbReference type="InterPro" id="IPR010060">
    <property type="entry name" value="NRPS_synth"/>
</dbReference>
<dbReference type="CDD" id="cd17649">
    <property type="entry name" value="A_NRPS_PvdJ-like"/>
    <property type="match status" value="1"/>
</dbReference>
<evidence type="ECO:0000313" key="7">
    <source>
        <dbReference type="EMBL" id="OXC77186.1"/>
    </source>
</evidence>
<dbReference type="GO" id="GO:0031177">
    <property type="term" value="F:phosphopantetheine binding"/>
    <property type="evidence" value="ECO:0007669"/>
    <property type="project" value="InterPro"/>
</dbReference>
<dbReference type="CDD" id="cd19534">
    <property type="entry name" value="E_NRPS"/>
    <property type="match status" value="1"/>
</dbReference>
<dbReference type="FunFam" id="3.40.50.980:FF:000001">
    <property type="entry name" value="Non-ribosomal peptide synthetase"/>
    <property type="match status" value="2"/>
</dbReference>
<dbReference type="Gene3D" id="3.30.559.30">
    <property type="entry name" value="Nonribosomal peptide synthetase, condensation domain"/>
    <property type="match status" value="3"/>
</dbReference>
<name>A0A226X153_CABSO</name>
<dbReference type="InterPro" id="IPR025110">
    <property type="entry name" value="AMP-bd_C"/>
</dbReference>
<dbReference type="PROSITE" id="PS00012">
    <property type="entry name" value="PHOSPHOPANTETHEINE"/>
    <property type="match status" value="1"/>
</dbReference>
<dbReference type="FunFam" id="2.30.38.10:FF:000001">
    <property type="entry name" value="Non-ribosomal peptide synthetase PvdI"/>
    <property type="match status" value="1"/>
</dbReference>
<reference evidence="8" key="1">
    <citation type="submission" date="2017-01" db="EMBL/GenBank/DDBJ databases">
        <title>Genome Analysis of Deinococcus marmoris KOPRI26562.</title>
        <authorList>
            <person name="Kim J.H."/>
            <person name="Oh H.-M."/>
        </authorList>
    </citation>
    <scope>NUCLEOTIDE SEQUENCE [LARGE SCALE GENOMIC DNA]</scope>
    <source>
        <strain evidence="8">PAMC 26633</strain>
    </source>
</reference>
<evidence type="ECO:0000256" key="2">
    <source>
        <dbReference type="ARBA" id="ARBA00006432"/>
    </source>
</evidence>
<dbReference type="PANTHER" id="PTHR45398">
    <property type="match status" value="1"/>
</dbReference>
<dbReference type="Gene3D" id="3.30.300.30">
    <property type="match status" value="2"/>
</dbReference>
<dbReference type="OrthoDB" id="9154499at2"/>
<dbReference type="SMART" id="SM00823">
    <property type="entry name" value="PKS_PP"/>
    <property type="match status" value="2"/>
</dbReference>
<organism evidence="7 8">
    <name type="scientific">Caballeronia sordidicola</name>
    <name type="common">Burkholderia sordidicola</name>
    <dbReference type="NCBI Taxonomy" id="196367"/>
    <lineage>
        <taxon>Bacteria</taxon>
        <taxon>Pseudomonadati</taxon>
        <taxon>Pseudomonadota</taxon>
        <taxon>Betaproteobacteria</taxon>
        <taxon>Burkholderiales</taxon>
        <taxon>Burkholderiaceae</taxon>
        <taxon>Caballeronia</taxon>
    </lineage>
</organism>
<dbReference type="PROSITE" id="PS50075">
    <property type="entry name" value="CARRIER"/>
    <property type="match status" value="2"/>
</dbReference>
<dbReference type="PROSITE" id="PS00455">
    <property type="entry name" value="AMP_BINDING"/>
    <property type="match status" value="2"/>
</dbReference>
<dbReference type="Gene3D" id="1.10.1200.10">
    <property type="entry name" value="ACP-like"/>
    <property type="match status" value="2"/>
</dbReference>
<dbReference type="RefSeq" id="WP_089161958.1">
    <property type="nucleotide sequence ID" value="NZ_MTHB01000110.1"/>
</dbReference>
<evidence type="ECO:0000256" key="1">
    <source>
        <dbReference type="ARBA" id="ARBA00001957"/>
    </source>
</evidence>
<evidence type="ECO:0000259" key="6">
    <source>
        <dbReference type="PROSITE" id="PS50075"/>
    </source>
</evidence>
<dbReference type="CDD" id="cd19531">
    <property type="entry name" value="LCL_NRPS-like"/>
    <property type="match status" value="1"/>
</dbReference>
<dbReference type="CDD" id="cd17646">
    <property type="entry name" value="A_NRPS_AB3403-like"/>
    <property type="match status" value="1"/>
</dbReference>
<evidence type="ECO:0000256" key="5">
    <source>
        <dbReference type="SAM" id="MobiDB-lite"/>
    </source>
</evidence>